<protein>
    <submittedName>
        <fullName evidence="1">Uncharacterized protein</fullName>
    </submittedName>
</protein>
<organism evidence="1 2">
    <name type="scientific">Toxocara canis</name>
    <name type="common">Canine roundworm</name>
    <dbReference type="NCBI Taxonomy" id="6265"/>
    <lineage>
        <taxon>Eukaryota</taxon>
        <taxon>Metazoa</taxon>
        <taxon>Ecdysozoa</taxon>
        <taxon>Nematoda</taxon>
        <taxon>Chromadorea</taxon>
        <taxon>Rhabditida</taxon>
        <taxon>Spirurina</taxon>
        <taxon>Ascaridomorpha</taxon>
        <taxon>Ascaridoidea</taxon>
        <taxon>Toxocaridae</taxon>
        <taxon>Toxocara</taxon>
    </lineage>
</organism>
<sequence>CSTSVSSSDSWNVQASDLKKKKRRNVLKQCRGVFGTGRRQQAQFEEVVGVGYGRRPQTLAPAATGHPTPQSGCARKATATGRRLAVMRTQPTSTCCLLSEYIRLNVVSSISTVPTSASHRLLTLNNSFLVRYYFPPFYMLLS</sequence>
<keyword evidence="2" id="KW-1185">Reference proteome</keyword>
<evidence type="ECO:0000313" key="2">
    <source>
        <dbReference type="Proteomes" id="UP000031036"/>
    </source>
</evidence>
<name>A0A0B2VIU6_TOXCA</name>
<gene>
    <name evidence="1" type="ORF">Tcan_01114</name>
</gene>
<accession>A0A0B2VIU6</accession>
<dbReference type="EMBL" id="JPKZ01001512">
    <property type="protein sequence ID" value="KHN81478.1"/>
    <property type="molecule type" value="Genomic_DNA"/>
</dbReference>
<evidence type="ECO:0000313" key="1">
    <source>
        <dbReference type="EMBL" id="KHN81478.1"/>
    </source>
</evidence>
<proteinExistence type="predicted"/>
<reference evidence="1 2" key="1">
    <citation type="submission" date="2014-11" db="EMBL/GenBank/DDBJ databases">
        <title>Genetic blueprint of the zoonotic pathogen Toxocara canis.</title>
        <authorList>
            <person name="Zhu X.-Q."/>
            <person name="Korhonen P.K."/>
            <person name="Cai H."/>
            <person name="Young N.D."/>
            <person name="Nejsum P."/>
            <person name="von Samson-Himmelstjerna G."/>
            <person name="Boag P.R."/>
            <person name="Tan P."/>
            <person name="Li Q."/>
            <person name="Min J."/>
            <person name="Yang Y."/>
            <person name="Wang X."/>
            <person name="Fang X."/>
            <person name="Hall R.S."/>
            <person name="Hofmann A."/>
            <person name="Sternberg P.W."/>
            <person name="Jex A.R."/>
            <person name="Gasser R.B."/>
        </authorList>
    </citation>
    <scope>NUCLEOTIDE SEQUENCE [LARGE SCALE GENOMIC DNA]</scope>
    <source>
        <strain evidence="1">PN_DK_2014</strain>
    </source>
</reference>
<dbReference type="Proteomes" id="UP000031036">
    <property type="component" value="Unassembled WGS sequence"/>
</dbReference>
<comment type="caution">
    <text evidence="1">The sequence shown here is derived from an EMBL/GenBank/DDBJ whole genome shotgun (WGS) entry which is preliminary data.</text>
</comment>
<feature type="non-terminal residue" evidence="1">
    <location>
        <position position="1"/>
    </location>
</feature>
<feature type="non-terminal residue" evidence="1">
    <location>
        <position position="142"/>
    </location>
</feature>
<dbReference type="AlphaFoldDB" id="A0A0B2VIU6"/>